<feature type="non-terminal residue" evidence="1">
    <location>
        <position position="43"/>
    </location>
</feature>
<evidence type="ECO:0000313" key="1">
    <source>
        <dbReference type="EMBL" id="VEN49725.1"/>
    </source>
</evidence>
<name>A0A653CP66_CALMS</name>
<dbReference type="AlphaFoldDB" id="A0A653CP66"/>
<accession>A0A653CP66</accession>
<organism evidence="1 2">
    <name type="scientific">Callosobruchus maculatus</name>
    <name type="common">Southern cowpea weevil</name>
    <name type="synonym">Pulse bruchid</name>
    <dbReference type="NCBI Taxonomy" id="64391"/>
    <lineage>
        <taxon>Eukaryota</taxon>
        <taxon>Metazoa</taxon>
        <taxon>Ecdysozoa</taxon>
        <taxon>Arthropoda</taxon>
        <taxon>Hexapoda</taxon>
        <taxon>Insecta</taxon>
        <taxon>Pterygota</taxon>
        <taxon>Neoptera</taxon>
        <taxon>Endopterygota</taxon>
        <taxon>Coleoptera</taxon>
        <taxon>Polyphaga</taxon>
        <taxon>Cucujiformia</taxon>
        <taxon>Chrysomeloidea</taxon>
        <taxon>Chrysomelidae</taxon>
        <taxon>Bruchinae</taxon>
        <taxon>Bruchini</taxon>
        <taxon>Callosobruchus</taxon>
    </lineage>
</organism>
<protein>
    <submittedName>
        <fullName evidence="1">Uncharacterized protein</fullName>
    </submittedName>
</protein>
<proteinExistence type="predicted"/>
<evidence type="ECO:0000313" key="2">
    <source>
        <dbReference type="Proteomes" id="UP000410492"/>
    </source>
</evidence>
<dbReference type="EMBL" id="CAACVG010008420">
    <property type="protein sequence ID" value="VEN49725.1"/>
    <property type="molecule type" value="Genomic_DNA"/>
</dbReference>
<dbReference type="Proteomes" id="UP000410492">
    <property type="component" value="Unassembled WGS sequence"/>
</dbReference>
<gene>
    <name evidence="1" type="ORF">CALMAC_LOCUS10750</name>
</gene>
<reference evidence="1 2" key="1">
    <citation type="submission" date="2019-01" db="EMBL/GenBank/DDBJ databases">
        <authorList>
            <person name="Sayadi A."/>
        </authorList>
    </citation>
    <scope>NUCLEOTIDE SEQUENCE [LARGE SCALE GENOMIC DNA]</scope>
</reference>
<sequence length="43" mass="4997">MSELATRGHEVTMISSFLPKEDRYRTVLLNISKPECFFACYLV</sequence>
<keyword evidence="2" id="KW-1185">Reference proteome</keyword>
<dbReference type="OrthoDB" id="5835829at2759"/>